<evidence type="ECO:0000256" key="1">
    <source>
        <dbReference type="SAM" id="MobiDB-lite"/>
    </source>
</evidence>
<dbReference type="Proteomes" id="UP001358586">
    <property type="component" value="Chromosome 1"/>
</dbReference>
<feature type="compositionally biased region" description="Polar residues" evidence="1">
    <location>
        <begin position="37"/>
        <end position="48"/>
    </location>
</feature>
<sequence>MGTRLSITKVGGGGLSSNTTAQHRKEQQPPAATTATNAEKQVRCSQPLRNKRKPGTRKQSGIIPWGKRTDFRGTIKILISLTRLGNCWDMDNLDTHVLP</sequence>
<organism evidence="2 3">
    <name type="scientific">Gossypium arboreum</name>
    <name type="common">Tree cotton</name>
    <name type="synonym">Gossypium nanking</name>
    <dbReference type="NCBI Taxonomy" id="29729"/>
    <lineage>
        <taxon>Eukaryota</taxon>
        <taxon>Viridiplantae</taxon>
        <taxon>Streptophyta</taxon>
        <taxon>Embryophyta</taxon>
        <taxon>Tracheophyta</taxon>
        <taxon>Spermatophyta</taxon>
        <taxon>Magnoliopsida</taxon>
        <taxon>eudicotyledons</taxon>
        <taxon>Gunneridae</taxon>
        <taxon>Pentapetalae</taxon>
        <taxon>rosids</taxon>
        <taxon>malvids</taxon>
        <taxon>Malvales</taxon>
        <taxon>Malvaceae</taxon>
        <taxon>Malvoideae</taxon>
        <taxon>Gossypium</taxon>
    </lineage>
</organism>
<accession>A0ABR0R715</accession>
<dbReference type="EMBL" id="JARKNE010000001">
    <property type="protein sequence ID" value="KAK5846963.1"/>
    <property type="molecule type" value="Genomic_DNA"/>
</dbReference>
<keyword evidence="3" id="KW-1185">Reference proteome</keyword>
<evidence type="ECO:0000313" key="3">
    <source>
        <dbReference type="Proteomes" id="UP001358586"/>
    </source>
</evidence>
<feature type="region of interest" description="Disordered" evidence="1">
    <location>
        <begin position="1"/>
        <end position="64"/>
    </location>
</feature>
<gene>
    <name evidence="2" type="ORF">PVK06_003264</name>
</gene>
<comment type="caution">
    <text evidence="2">The sequence shown here is derived from an EMBL/GenBank/DDBJ whole genome shotgun (WGS) entry which is preliminary data.</text>
</comment>
<reference evidence="2 3" key="1">
    <citation type="submission" date="2023-03" db="EMBL/GenBank/DDBJ databases">
        <title>WGS of Gossypium arboreum.</title>
        <authorList>
            <person name="Yu D."/>
        </authorList>
    </citation>
    <scope>NUCLEOTIDE SEQUENCE [LARGE SCALE GENOMIC DNA]</scope>
    <source>
        <tissue evidence="2">Leaf</tissue>
    </source>
</reference>
<evidence type="ECO:0000313" key="2">
    <source>
        <dbReference type="EMBL" id="KAK5846963.1"/>
    </source>
</evidence>
<protein>
    <submittedName>
        <fullName evidence="2">Uncharacterized protein</fullName>
    </submittedName>
</protein>
<proteinExistence type="predicted"/>
<name>A0ABR0R715_GOSAR</name>